<keyword evidence="1" id="KW-0732">Signal</keyword>
<dbReference type="Pfam" id="PF07833">
    <property type="entry name" value="Cu_amine_oxidN1"/>
    <property type="match status" value="1"/>
</dbReference>
<sequence length="314" mass="35740">MVNKIKRIIYASVMVCIFTQALPVAAHETNGTDSVCISMEVNSKRALLNGEPITLNNAPFLENGTVYVPLREIIDLYGGIVAYIQDEQAVLIAIKRINDLGYDQGYFSKIWIGKQKVLTDTGEAFIHPTYPKNCVPIIKNNTAFIPADYIDFCLVANSLWDAERNRIIFYDSNDGLRVDKFVIGSDFNSLDKNIRNRFKTTGRIVDQSEDGLFKIEVYSDGDMEVALMTNNVINEEIPPKEIYSIVLITDKYKTSRGLRVGDSIEKYWDLYGSTQWVPDHFVDKVDENGIMTIHYNYFFIVEIDNGKVSKIIIR</sequence>
<dbReference type="Gene3D" id="3.30.457.10">
    <property type="entry name" value="Copper amine oxidase-like, N-terminal domain"/>
    <property type="match status" value="1"/>
</dbReference>
<dbReference type="RefSeq" id="WP_281815273.1">
    <property type="nucleotide sequence ID" value="NZ_BRLB01000005.1"/>
</dbReference>
<evidence type="ECO:0000313" key="3">
    <source>
        <dbReference type="EMBL" id="GKX29679.1"/>
    </source>
</evidence>
<dbReference type="SUPFAM" id="SSF55383">
    <property type="entry name" value="Copper amine oxidase, domain N"/>
    <property type="match status" value="1"/>
</dbReference>
<feature type="domain" description="Copper amine oxidase-like N-terminal" evidence="2">
    <location>
        <begin position="35"/>
        <end position="92"/>
    </location>
</feature>
<name>A0A9W5YD24_9FIRM</name>
<organism evidence="3 4">
    <name type="scientific">Vallitalea longa</name>
    <dbReference type="NCBI Taxonomy" id="2936439"/>
    <lineage>
        <taxon>Bacteria</taxon>
        <taxon>Bacillati</taxon>
        <taxon>Bacillota</taxon>
        <taxon>Clostridia</taxon>
        <taxon>Lachnospirales</taxon>
        <taxon>Vallitaleaceae</taxon>
        <taxon>Vallitalea</taxon>
    </lineage>
</organism>
<reference evidence="3" key="1">
    <citation type="submission" date="2022-06" db="EMBL/GenBank/DDBJ databases">
        <title>Vallitalea longa sp. nov., an anaerobic bacterium isolated from marine sediment.</title>
        <authorList>
            <person name="Hirano S."/>
            <person name="Terahara T."/>
            <person name="Mori K."/>
            <person name="Hamada M."/>
            <person name="Matsumoto R."/>
            <person name="Kobayashi T."/>
        </authorList>
    </citation>
    <scope>NUCLEOTIDE SEQUENCE</scope>
    <source>
        <strain evidence="3">SH18-1</strain>
    </source>
</reference>
<keyword evidence="4" id="KW-1185">Reference proteome</keyword>
<dbReference type="Proteomes" id="UP001144256">
    <property type="component" value="Unassembled WGS sequence"/>
</dbReference>
<comment type="caution">
    <text evidence="3">The sequence shown here is derived from an EMBL/GenBank/DDBJ whole genome shotgun (WGS) entry which is preliminary data.</text>
</comment>
<protein>
    <recommendedName>
        <fullName evidence="2">Copper amine oxidase-like N-terminal domain-containing protein</fullName>
    </recommendedName>
</protein>
<gene>
    <name evidence="3" type="ORF">SH1V18_21590</name>
</gene>
<evidence type="ECO:0000313" key="4">
    <source>
        <dbReference type="Proteomes" id="UP001144256"/>
    </source>
</evidence>
<evidence type="ECO:0000256" key="1">
    <source>
        <dbReference type="SAM" id="SignalP"/>
    </source>
</evidence>
<accession>A0A9W5YD24</accession>
<dbReference type="InterPro" id="IPR012854">
    <property type="entry name" value="Cu_amine_oxidase-like_N"/>
</dbReference>
<dbReference type="EMBL" id="BRLB01000005">
    <property type="protein sequence ID" value="GKX29679.1"/>
    <property type="molecule type" value="Genomic_DNA"/>
</dbReference>
<feature type="signal peptide" evidence="1">
    <location>
        <begin position="1"/>
        <end position="26"/>
    </location>
</feature>
<feature type="chain" id="PRO_5040869802" description="Copper amine oxidase-like N-terminal domain-containing protein" evidence="1">
    <location>
        <begin position="27"/>
        <end position="314"/>
    </location>
</feature>
<dbReference type="InterPro" id="IPR036582">
    <property type="entry name" value="Mao_N_sf"/>
</dbReference>
<proteinExistence type="predicted"/>
<dbReference type="AlphaFoldDB" id="A0A9W5YD24"/>
<evidence type="ECO:0000259" key="2">
    <source>
        <dbReference type="Pfam" id="PF07833"/>
    </source>
</evidence>